<gene>
    <name evidence="3" type="ORF">DGQ38_00095</name>
</gene>
<feature type="domain" description="DNA ligase D 3'-phosphoesterase" evidence="2">
    <location>
        <begin position="35"/>
        <end position="76"/>
    </location>
</feature>
<feature type="compositionally biased region" description="Basic and acidic residues" evidence="1">
    <location>
        <begin position="1"/>
        <end position="14"/>
    </location>
</feature>
<evidence type="ECO:0000313" key="3">
    <source>
        <dbReference type="EMBL" id="HCV79437.1"/>
    </source>
</evidence>
<name>A0A3D5IUH1_9FLAO</name>
<dbReference type="InterPro" id="IPR014144">
    <property type="entry name" value="LigD_PE_domain"/>
</dbReference>
<dbReference type="EMBL" id="DPMF01000002">
    <property type="protein sequence ID" value="HCV79437.1"/>
    <property type="molecule type" value="Genomic_DNA"/>
</dbReference>
<dbReference type="PANTHER" id="PTHR39465:SF1">
    <property type="entry name" value="DNA LIGASE D 3'-PHOSPHOESTERASE DOMAIN-CONTAINING PROTEIN"/>
    <property type="match status" value="1"/>
</dbReference>
<evidence type="ECO:0000259" key="2">
    <source>
        <dbReference type="Pfam" id="PF13298"/>
    </source>
</evidence>
<organism evidence="3 4">
    <name type="scientific">Zunongwangia profunda</name>
    <dbReference type="NCBI Taxonomy" id="398743"/>
    <lineage>
        <taxon>Bacteria</taxon>
        <taxon>Pseudomonadati</taxon>
        <taxon>Bacteroidota</taxon>
        <taxon>Flavobacteriia</taxon>
        <taxon>Flavobacteriales</taxon>
        <taxon>Flavobacteriaceae</taxon>
        <taxon>Zunongwangia</taxon>
    </lineage>
</organism>
<dbReference type="PANTHER" id="PTHR39465">
    <property type="entry name" value="DNA LIGASE D, 3'-PHOSPHOESTERASE DOMAIN"/>
    <property type="match status" value="1"/>
</dbReference>
<evidence type="ECO:0000256" key="1">
    <source>
        <dbReference type="SAM" id="MobiDB-lite"/>
    </source>
</evidence>
<dbReference type="AlphaFoldDB" id="A0A3D5IUH1"/>
<accession>A0A3D5IUH1</accession>
<reference evidence="3 4" key="1">
    <citation type="journal article" date="2018" name="Nat. Biotechnol.">
        <title>A standardized bacterial taxonomy based on genome phylogeny substantially revises the tree of life.</title>
        <authorList>
            <person name="Parks D.H."/>
            <person name="Chuvochina M."/>
            <person name="Waite D.W."/>
            <person name="Rinke C."/>
            <person name="Skarshewski A."/>
            <person name="Chaumeil P.A."/>
            <person name="Hugenholtz P."/>
        </authorList>
    </citation>
    <scope>NUCLEOTIDE SEQUENCE [LARGE SCALE GENOMIC DNA]</scope>
    <source>
        <strain evidence="3">UBA9359</strain>
    </source>
</reference>
<dbReference type="RefSeq" id="WP_049771466.1">
    <property type="nucleotide sequence ID" value="NZ_CAXGSG010000067.1"/>
</dbReference>
<proteinExistence type="predicted"/>
<protein>
    <recommendedName>
        <fullName evidence="2">DNA ligase D 3'-phosphoesterase domain-containing protein</fullName>
    </recommendedName>
</protein>
<sequence length="91" mass="10607">MKESDYDKKRDFSKTQEPQGGQFKKKNGEPIFVIQKHEATNLHYDFRLEINGTLKSWSVPKGPSVDTRENNINALKVYFLYALLITLKDML</sequence>
<evidence type="ECO:0000313" key="4">
    <source>
        <dbReference type="Proteomes" id="UP000264330"/>
    </source>
</evidence>
<feature type="region of interest" description="Disordered" evidence="1">
    <location>
        <begin position="1"/>
        <end position="26"/>
    </location>
</feature>
<dbReference type="Pfam" id="PF13298">
    <property type="entry name" value="LigD_N"/>
    <property type="match status" value="1"/>
</dbReference>
<dbReference type="Proteomes" id="UP000264330">
    <property type="component" value="Unassembled WGS sequence"/>
</dbReference>
<comment type="caution">
    <text evidence="3">The sequence shown here is derived from an EMBL/GenBank/DDBJ whole genome shotgun (WGS) entry which is preliminary data.</text>
</comment>